<accession>A0A382Q544</accession>
<dbReference type="SUPFAM" id="SSF48452">
    <property type="entry name" value="TPR-like"/>
    <property type="match status" value="1"/>
</dbReference>
<dbReference type="Pfam" id="PF13525">
    <property type="entry name" value="YfiO"/>
    <property type="match status" value="1"/>
</dbReference>
<dbReference type="InterPro" id="IPR019734">
    <property type="entry name" value="TPR_rpt"/>
</dbReference>
<proteinExistence type="predicted"/>
<keyword evidence="3" id="KW-0998">Cell outer membrane</keyword>
<protein>
    <recommendedName>
        <fullName evidence="4">Outer membrane lipoprotein BamD-like domain-containing protein</fullName>
    </recommendedName>
</protein>
<dbReference type="AlphaFoldDB" id="A0A382Q544"/>
<dbReference type="PROSITE" id="PS50005">
    <property type="entry name" value="TPR"/>
    <property type="match status" value="1"/>
</dbReference>
<dbReference type="InterPro" id="IPR017689">
    <property type="entry name" value="BamD"/>
</dbReference>
<organism evidence="5">
    <name type="scientific">marine metagenome</name>
    <dbReference type="NCBI Taxonomy" id="408172"/>
    <lineage>
        <taxon>unclassified sequences</taxon>
        <taxon>metagenomes</taxon>
        <taxon>ecological metagenomes</taxon>
    </lineage>
</organism>
<dbReference type="Gene3D" id="1.25.40.10">
    <property type="entry name" value="Tetratricopeptide repeat domain"/>
    <property type="match status" value="1"/>
</dbReference>
<evidence type="ECO:0000259" key="4">
    <source>
        <dbReference type="Pfam" id="PF13525"/>
    </source>
</evidence>
<name>A0A382Q544_9ZZZZ</name>
<sequence>MRLFAIFFSFSIIFYGCSSNKFIRDIDYDAEFEKGKLALSNKKYVRAQDHFNTVVIGASHTELGDDALFYLGETYYYMGDRLLAIAEYDRLIRRMSFSPYVEKARYRICESYVILSPKYFRDQTYSEKAIEKLQEFIDDYPNSDKREEAQNNIKILRNKLSRKAYDTGILYIKMEEYTSALIAFKQVVDLYYDSEYNELAHMKTIACYIYRNEFEEAQKYYDEKRSFIEKINMDDLVDEWFIQK</sequence>
<dbReference type="EMBL" id="UINC01111673">
    <property type="protein sequence ID" value="SVC80058.1"/>
    <property type="molecule type" value="Genomic_DNA"/>
</dbReference>
<reference evidence="5" key="1">
    <citation type="submission" date="2018-05" db="EMBL/GenBank/DDBJ databases">
        <authorList>
            <person name="Lanie J.A."/>
            <person name="Ng W.-L."/>
            <person name="Kazmierczak K.M."/>
            <person name="Andrzejewski T.M."/>
            <person name="Davidsen T.M."/>
            <person name="Wayne K.J."/>
            <person name="Tettelin H."/>
            <person name="Glass J.I."/>
            <person name="Rusch D."/>
            <person name="Podicherti R."/>
            <person name="Tsui H.-C.T."/>
            <person name="Winkler M.E."/>
        </authorList>
    </citation>
    <scope>NUCLEOTIDE SEQUENCE</scope>
</reference>
<dbReference type="InterPro" id="IPR011990">
    <property type="entry name" value="TPR-like_helical_dom_sf"/>
</dbReference>
<evidence type="ECO:0000256" key="3">
    <source>
        <dbReference type="ARBA" id="ARBA00023237"/>
    </source>
</evidence>
<dbReference type="PROSITE" id="PS51257">
    <property type="entry name" value="PROKAR_LIPOPROTEIN"/>
    <property type="match status" value="1"/>
</dbReference>
<evidence type="ECO:0000313" key="5">
    <source>
        <dbReference type="EMBL" id="SVC80058.1"/>
    </source>
</evidence>
<keyword evidence="1" id="KW-0732">Signal</keyword>
<evidence type="ECO:0000256" key="1">
    <source>
        <dbReference type="ARBA" id="ARBA00022729"/>
    </source>
</evidence>
<dbReference type="InterPro" id="IPR039565">
    <property type="entry name" value="BamD-like"/>
</dbReference>
<keyword evidence="2" id="KW-0472">Membrane</keyword>
<feature type="domain" description="Outer membrane lipoprotein BamD-like" evidence="4">
    <location>
        <begin position="30"/>
        <end position="203"/>
    </location>
</feature>
<evidence type="ECO:0000256" key="2">
    <source>
        <dbReference type="ARBA" id="ARBA00023136"/>
    </source>
</evidence>
<gene>
    <name evidence="5" type="ORF">METZ01_LOCUS332912</name>
</gene>
<dbReference type="NCBIfam" id="TIGR03302">
    <property type="entry name" value="OM_YfiO"/>
    <property type="match status" value="1"/>
</dbReference>
<feature type="non-terminal residue" evidence="5">
    <location>
        <position position="244"/>
    </location>
</feature>